<accession>A0A068W7N5</accession>
<protein>
    <submittedName>
        <fullName evidence="2 4">Uncharacterized protein</fullName>
    </submittedName>
</protein>
<feature type="region of interest" description="Disordered" evidence="1">
    <location>
        <begin position="225"/>
        <end position="248"/>
    </location>
</feature>
<reference evidence="4" key="3">
    <citation type="submission" date="2020-10" db="UniProtKB">
        <authorList>
            <consortium name="WormBaseParasite"/>
        </authorList>
    </citation>
    <scope>IDENTIFICATION</scope>
</reference>
<feature type="region of interest" description="Disordered" evidence="1">
    <location>
        <begin position="113"/>
        <end position="140"/>
    </location>
</feature>
<feature type="compositionally biased region" description="Polar residues" evidence="1">
    <location>
        <begin position="232"/>
        <end position="248"/>
    </location>
</feature>
<evidence type="ECO:0000313" key="2">
    <source>
        <dbReference type="EMBL" id="CDS15358.1"/>
    </source>
</evidence>
<gene>
    <name evidence="2" type="ORF">EgrG_000775300</name>
</gene>
<dbReference type="OrthoDB" id="6260135at2759"/>
<organism evidence="2">
    <name type="scientific">Echinococcus granulosus</name>
    <name type="common">Hydatid tapeworm</name>
    <dbReference type="NCBI Taxonomy" id="6210"/>
    <lineage>
        <taxon>Eukaryota</taxon>
        <taxon>Metazoa</taxon>
        <taxon>Spiralia</taxon>
        <taxon>Lophotrochozoa</taxon>
        <taxon>Platyhelminthes</taxon>
        <taxon>Cestoda</taxon>
        <taxon>Eucestoda</taxon>
        <taxon>Cyclophyllidea</taxon>
        <taxon>Taeniidae</taxon>
        <taxon>Echinococcus</taxon>
        <taxon>Echinococcus granulosus group</taxon>
    </lineage>
</organism>
<feature type="region of interest" description="Disordered" evidence="1">
    <location>
        <begin position="156"/>
        <end position="181"/>
    </location>
</feature>
<dbReference type="AlphaFoldDB" id="A0A068W7N5"/>
<feature type="region of interest" description="Disordered" evidence="1">
    <location>
        <begin position="685"/>
        <end position="721"/>
    </location>
</feature>
<dbReference type="WBParaSite" id="EgrG_000775300">
    <property type="protein sequence ID" value="EgrG_000775300"/>
    <property type="gene ID" value="EgrG_000775300"/>
</dbReference>
<sequence>MGISLICLAPGFDEHFGARCGHSHSVGFVAIVSAIHVIMSETSAESPRAPLVRPPSSISVLAERLKCSNLQDTPYDLGLVEPADLSQARFIPRARRPKAVNFTNEEVYDIIPINQQRSATPSDVDGSSATCDSGNEDSSESWAGCAFSLSSSSRGPENSDGFSIGSNHHPPTLQHCLSTSAPDGPAPIFPTTVDVGTWFEAGGRKSCCFCQHRLETNEEIPSRYPPLKRSCRSQSASSNQKLASGTGSRRTIARPIALRISQRALYSPATTNVSTTAVTGISNSALSSTAYALVASGCVKLRNANTAVHQPSSTTSRLSWHHPIASGNRRYVIHPGPAGCSRHSVVFGSTVSELVGDVRLRKPPSLACISSSASNAGDFSHHRLSAFTPTTQSRRMSLTGDEGESTNPITAFFSPDTISSPCGGIAVPSSTSLPRPTVSAASSGFFQDSCSLSHSSCSSSTNSDQHPTQVGNLIHHCGLVSKPMDLKVLHFDDSTTSLAAFEHQQQQQQLLLQQHHSCAMEAAKLRCQSQPADAGGAPTCVCGSVASTECLSRQVGLKRRRCSHDVGLIFEADSGAFLFGSHQHTGSFDSASFNPDVAVISTTVETAMVGQETSVSPLRLQQQQQGQADVSVFPQDSETAFLMSCCRKELSGLSEASEEEESNEATLIQHQNQSCCALEEYDAGTLTPPPQTRFRPIAPSPSSEEVDAEADHRHNSCSTEGSPCSFKANSANIVAFSDDSDEDEVDDEDSFGGIAPGLNHRRRCSPMQTEEVSASAEKFRELDIDMIEQD</sequence>
<name>A0A068W7N5_ECHGR</name>
<feature type="compositionally biased region" description="Acidic residues" evidence="1">
    <location>
        <begin position="738"/>
        <end position="750"/>
    </location>
</feature>
<dbReference type="EMBL" id="LK028576">
    <property type="protein sequence ID" value="CDS15358.1"/>
    <property type="molecule type" value="Genomic_DNA"/>
</dbReference>
<reference evidence="2 3" key="1">
    <citation type="journal article" date="2013" name="Nature">
        <title>The genomes of four tapeworm species reveal adaptations to parasitism.</title>
        <authorList>
            <person name="Tsai I.J."/>
            <person name="Zarowiecki M."/>
            <person name="Holroyd N."/>
            <person name="Garciarrubio A."/>
            <person name="Sanchez-Flores A."/>
            <person name="Brooks K.L."/>
            <person name="Tracey A."/>
            <person name="Bobes R.J."/>
            <person name="Fragoso G."/>
            <person name="Sciutto E."/>
            <person name="Aslett M."/>
            <person name="Beasley H."/>
            <person name="Bennett H.M."/>
            <person name="Cai J."/>
            <person name="Camicia F."/>
            <person name="Clark R."/>
            <person name="Cucher M."/>
            <person name="De Silva N."/>
            <person name="Day T.A."/>
            <person name="Deplazes P."/>
            <person name="Estrada K."/>
            <person name="Fernandez C."/>
            <person name="Holland P.W."/>
            <person name="Hou J."/>
            <person name="Hu S."/>
            <person name="Huckvale T."/>
            <person name="Hung S.S."/>
            <person name="Kamenetzky L."/>
            <person name="Keane J.A."/>
            <person name="Kiss F."/>
            <person name="Koziol U."/>
            <person name="Lambert O."/>
            <person name="Liu K."/>
            <person name="Luo X."/>
            <person name="Luo Y."/>
            <person name="Macchiaroli N."/>
            <person name="Nichol S."/>
            <person name="Paps J."/>
            <person name="Parkinson J."/>
            <person name="Pouchkina-Stantcheva N."/>
            <person name="Riddiford N."/>
            <person name="Rosenzvit M."/>
            <person name="Salinas G."/>
            <person name="Wasmuth J.D."/>
            <person name="Zamanian M."/>
            <person name="Zheng Y."/>
            <person name="Cai X."/>
            <person name="Soberon X."/>
            <person name="Olson P.D."/>
            <person name="Laclette J.P."/>
            <person name="Brehm K."/>
            <person name="Berriman M."/>
            <person name="Garciarrubio A."/>
            <person name="Bobes R.J."/>
            <person name="Fragoso G."/>
            <person name="Sanchez-Flores A."/>
            <person name="Estrada K."/>
            <person name="Cevallos M.A."/>
            <person name="Morett E."/>
            <person name="Gonzalez V."/>
            <person name="Portillo T."/>
            <person name="Ochoa-Leyva A."/>
            <person name="Jose M.V."/>
            <person name="Sciutto E."/>
            <person name="Landa A."/>
            <person name="Jimenez L."/>
            <person name="Valdes V."/>
            <person name="Carrero J.C."/>
            <person name="Larralde C."/>
            <person name="Morales-Montor J."/>
            <person name="Limon-Lason J."/>
            <person name="Soberon X."/>
            <person name="Laclette J.P."/>
        </authorList>
    </citation>
    <scope>NUCLEOTIDE SEQUENCE [LARGE SCALE GENOMIC DNA]</scope>
</reference>
<evidence type="ECO:0000256" key="1">
    <source>
        <dbReference type="SAM" id="MobiDB-lite"/>
    </source>
</evidence>
<evidence type="ECO:0000313" key="4">
    <source>
        <dbReference type="WBParaSite" id="EgrG_000775300"/>
    </source>
</evidence>
<dbReference type="Proteomes" id="UP000492820">
    <property type="component" value="Unassembled WGS sequence"/>
</dbReference>
<reference evidence="2" key="2">
    <citation type="submission" date="2014-06" db="EMBL/GenBank/DDBJ databases">
        <authorList>
            <person name="Aslett M."/>
        </authorList>
    </citation>
    <scope>NUCLEOTIDE SEQUENCE</scope>
</reference>
<feature type="region of interest" description="Disordered" evidence="1">
    <location>
        <begin position="738"/>
        <end position="775"/>
    </location>
</feature>
<evidence type="ECO:0000313" key="3">
    <source>
        <dbReference type="Proteomes" id="UP000492820"/>
    </source>
</evidence>
<feature type="compositionally biased region" description="Polar residues" evidence="1">
    <location>
        <begin position="113"/>
        <end position="133"/>
    </location>
</feature>
<feature type="compositionally biased region" description="Polar residues" evidence="1">
    <location>
        <begin position="156"/>
        <end position="166"/>
    </location>
</feature>
<proteinExistence type="predicted"/>